<organism evidence="1">
    <name type="scientific">marine metagenome</name>
    <dbReference type="NCBI Taxonomy" id="408172"/>
    <lineage>
        <taxon>unclassified sequences</taxon>
        <taxon>metagenomes</taxon>
        <taxon>ecological metagenomes</taxon>
    </lineage>
</organism>
<dbReference type="AlphaFoldDB" id="A0A382A8S6"/>
<gene>
    <name evidence="1" type="ORF">METZ01_LOCUS150356</name>
</gene>
<sequence>MLMSEIIIKQIREEEIQEKEIRTWSTWSCDKSEFPW</sequence>
<protein>
    <submittedName>
        <fullName evidence="1">Uncharacterized protein</fullName>
    </submittedName>
</protein>
<name>A0A382A8S6_9ZZZZ</name>
<accession>A0A382A8S6</accession>
<reference evidence="1" key="1">
    <citation type="submission" date="2018-05" db="EMBL/GenBank/DDBJ databases">
        <authorList>
            <person name="Lanie J.A."/>
            <person name="Ng W.-L."/>
            <person name="Kazmierczak K.M."/>
            <person name="Andrzejewski T.M."/>
            <person name="Davidsen T.M."/>
            <person name="Wayne K.J."/>
            <person name="Tettelin H."/>
            <person name="Glass J.I."/>
            <person name="Rusch D."/>
            <person name="Podicherti R."/>
            <person name="Tsui H.-C.T."/>
            <person name="Winkler M.E."/>
        </authorList>
    </citation>
    <scope>NUCLEOTIDE SEQUENCE</scope>
</reference>
<evidence type="ECO:0000313" key="1">
    <source>
        <dbReference type="EMBL" id="SVA97502.1"/>
    </source>
</evidence>
<feature type="non-terminal residue" evidence="1">
    <location>
        <position position="36"/>
    </location>
</feature>
<proteinExistence type="predicted"/>
<dbReference type="EMBL" id="UINC01024241">
    <property type="protein sequence ID" value="SVA97502.1"/>
    <property type="molecule type" value="Genomic_DNA"/>
</dbReference>